<evidence type="ECO:0000313" key="3">
    <source>
        <dbReference type="Proteomes" id="UP000319160"/>
    </source>
</evidence>
<dbReference type="OrthoDB" id="3068835at2759"/>
<dbReference type="EMBL" id="VFLP01000039">
    <property type="protein sequence ID" value="TRX92112.1"/>
    <property type="molecule type" value="Genomic_DNA"/>
</dbReference>
<dbReference type="PANTHER" id="PTHR38887">
    <property type="entry name" value="CHROMOSOME 21, WHOLE GENOME SHOTGUN SEQUENCE"/>
    <property type="match status" value="1"/>
</dbReference>
<organism evidence="2 3">
    <name type="scientific">Xylaria flabelliformis</name>
    <dbReference type="NCBI Taxonomy" id="2512241"/>
    <lineage>
        <taxon>Eukaryota</taxon>
        <taxon>Fungi</taxon>
        <taxon>Dikarya</taxon>
        <taxon>Ascomycota</taxon>
        <taxon>Pezizomycotina</taxon>
        <taxon>Sordariomycetes</taxon>
        <taxon>Xylariomycetidae</taxon>
        <taxon>Xylariales</taxon>
        <taxon>Xylariaceae</taxon>
        <taxon>Xylaria</taxon>
    </lineage>
</organism>
<gene>
    <name evidence="2" type="ORF">FHL15_006979</name>
</gene>
<dbReference type="InterPro" id="IPR053221">
    <property type="entry name" value="Burnettramic_acid_biosynth"/>
</dbReference>
<name>A0A553HVY3_9PEZI</name>
<feature type="compositionally biased region" description="Basic and acidic residues" evidence="1">
    <location>
        <begin position="264"/>
        <end position="300"/>
    </location>
</feature>
<evidence type="ECO:0000313" key="2">
    <source>
        <dbReference type="EMBL" id="TRX92112.1"/>
    </source>
</evidence>
<dbReference type="AlphaFoldDB" id="A0A553HVY3"/>
<sequence>MLRDEQHLQTPHLYSWPTNEYDHAIYDGQGLIRHYPSDHSQSRLHHQDSQISPIPNRLDYAAIRAPAQYLQKPIVIPATAASLGSPFLRAYPPSLEAFQIQRGEFLEVLDGLNRVAVQSPPLQVLGLVGDVIGAVPEGTAQAVGLTIKVAADIGRVALSKGATEAYLRKVNKEFFAPRGLKMEIAKLEAVARINNLPILDARGKIREDAQLLQPLLDLQQIQTMGVAQRWLQALESWIEPLDLEALPPINMDDTGLWGRLHTTASERERKNSEKKRLKDRTKAFDKHQKEVEEAEEKRAKELSKLEKREQKIRDRRHGDRVDDRLRRIDQRREKVEVKHHDRMEKVAEDSRTKDKEVKAIKKVLWLMIRNIDETGGSGGL</sequence>
<dbReference type="PANTHER" id="PTHR38887:SF1">
    <property type="entry name" value="RAS MODIFICATION PROTEIN ERF4"/>
    <property type="match status" value="1"/>
</dbReference>
<reference evidence="3" key="1">
    <citation type="submission" date="2019-06" db="EMBL/GenBank/DDBJ databases">
        <title>Draft genome sequence of the griseofulvin-producing fungus Xylaria cubensis strain G536.</title>
        <authorList>
            <person name="Mead M.E."/>
            <person name="Raja H.A."/>
            <person name="Steenwyk J.L."/>
            <person name="Knowles S.L."/>
            <person name="Oberlies N.H."/>
            <person name="Rokas A."/>
        </authorList>
    </citation>
    <scope>NUCLEOTIDE SEQUENCE [LARGE SCALE GENOMIC DNA]</scope>
    <source>
        <strain evidence="3">G536</strain>
    </source>
</reference>
<comment type="caution">
    <text evidence="2">The sequence shown here is derived from an EMBL/GenBank/DDBJ whole genome shotgun (WGS) entry which is preliminary data.</text>
</comment>
<accession>A0A553HVY3</accession>
<proteinExistence type="predicted"/>
<feature type="region of interest" description="Disordered" evidence="1">
    <location>
        <begin position="262"/>
        <end position="300"/>
    </location>
</feature>
<protein>
    <submittedName>
        <fullName evidence="2">Uncharacterized protein</fullName>
    </submittedName>
</protein>
<dbReference type="Proteomes" id="UP000319160">
    <property type="component" value="Unassembled WGS sequence"/>
</dbReference>
<keyword evidence="3" id="KW-1185">Reference proteome</keyword>
<evidence type="ECO:0000256" key="1">
    <source>
        <dbReference type="SAM" id="MobiDB-lite"/>
    </source>
</evidence>
<dbReference type="STRING" id="2512241.A0A553HVY3"/>